<dbReference type="OrthoDB" id="3546278at2759"/>
<feature type="region of interest" description="Disordered" evidence="1">
    <location>
        <begin position="1"/>
        <end position="38"/>
    </location>
</feature>
<proteinExistence type="predicted"/>
<feature type="compositionally biased region" description="Polar residues" evidence="1">
    <location>
        <begin position="22"/>
        <end position="31"/>
    </location>
</feature>
<evidence type="ECO:0000313" key="3">
    <source>
        <dbReference type="Proteomes" id="UP000184330"/>
    </source>
</evidence>
<accession>A0A1L7XDS6</accession>
<dbReference type="Proteomes" id="UP000184330">
    <property type="component" value="Unassembled WGS sequence"/>
</dbReference>
<protein>
    <submittedName>
        <fullName evidence="2">Uncharacterized protein</fullName>
    </submittedName>
</protein>
<dbReference type="AlphaFoldDB" id="A0A1L7XDS6"/>
<name>A0A1L7XDS6_9HELO</name>
<dbReference type="EMBL" id="FJOG01000023">
    <property type="protein sequence ID" value="CZR63168.1"/>
    <property type="molecule type" value="Genomic_DNA"/>
</dbReference>
<evidence type="ECO:0000256" key="1">
    <source>
        <dbReference type="SAM" id="MobiDB-lite"/>
    </source>
</evidence>
<evidence type="ECO:0000313" key="2">
    <source>
        <dbReference type="EMBL" id="CZR63168.1"/>
    </source>
</evidence>
<organism evidence="2 3">
    <name type="scientific">Phialocephala subalpina</name>
    <dbReference type="NCBI Taxonomy" id="576137"/>
    <lineage>
        <taxon>Eukaryota</taxon>
        <taxon>Fungi</taxon>
        <taxon>Dikarya</taxon>
        <taxon>Ascomycota</taxon>
        <taxon>Pezizomycotina</taxon>
        <taxon>Leotiomycetes</taxon>
        <taxon>Helotiales</taxon>
        <taxon>Mollisiaceae</taxon>
        <taxon>Phialocephala</taxon>
        <taxon>Phialocephala fortinii species complex</taxon>
    </lineage>
</organism>
<keyword evidence="3" id="KW-1185">Reference proteome</keyword>
<sequence>MRSSPNTADMALSRRHLRPQDGLSTSLQNRSSTRRRSCYSPQRRLEVAKVRKVGACVGCRRKKVGCSHVLQTGASTIAGSGSPLMKEEVNASSHLGLDMLPKPDPPSSTQESELLRVIHDSEVSCFRHANSRSMETQSQPQSMVSSNGHWREAETILAYKTSTHAPQIAPLIEISYANHTDMMFPEENGPSALSQDRETTPTLSWVSSPAIHHPATYEGMPNLHFLDGTGQTVSVTNDTSTPGNVSLYYDSNPLPAANASYYYEESTHTGAYLTPPMVENNVMIHSTQLAFFDVLPNDVFENAK</sequence>
<gene>
    <name evidence="2" type="ORF">PAC_13065</name>
</gene>
<reference evidence="2 3" key="1">
    <citation type="submission" date="2016-03" db="EMBL/GenBank/DDBJ databases">
        <authorList>
            <person name="Ploux O."/>
        </authorList>
    </citation>
    <scope>NUCLEOTIDE SEQUENCE [LARGE SCALE GENOMIC DNA]</scope>
    <source>
        <strain evidence="2 3">UAMH 11012</strain>
    </source>
</reference>